<dbReference type="InterPro" id="IPR036286">
    <property type="entry name" value="LexA/Signal_pep-like_sf"/>
</dbReference>
<evidence type="ECO:0000313" key="4">
    <source>
        <dbReference type="Proteomes" id="UP001138540"/>
    </source>
</evidence>
<dbReference type="RefSeq" id="WP_184154153.1">
    <property type="nucleotide sequence ID" value="NZ_JACHKA010000001.1"/>
</dbReference>
<dbReference type="SUPFAM" id="SSF51306">
    <property type="entry name" value="LexA/Signal peptidase"/>
    <property type="match status" value="1"/>
</dbReference>
<keyword evidence="1" id="KW-0812">Transmembrane</keyword>
<proteinExistence type="predicted"/>
<keyword evidence="1" id="KW-1133">Transmembrane helix</keyword>
<dbReference type="Proteomes" id="UP001138540">
    <property type="component" value="Unassembled WGS sequence"/>
</dbReference>
<comment type="caution">
    <text evidence="3">The sequence shown here is derived from an EMBL/GenBank/DDBJ whole genome shotgun (WGS) entry which is preliminary data.</text>
</comment>
<organism evidence="3 4">
    <name type="scientific">Sphingobium lignivorans</name>
    <dbReference type="NCBI Taxonomy" id="2735886"/>
    <lineage>
        <taxon>Bacteria</taxon>
        <taxon>Pseudomonadati</taxon>
        <taxon>Pseudomonadota</taxon>
        <taxon>Alphaproteobacteria</taxon>
        <taxon>Sphingomonadales</taxon>
        <taxon>Sphingomonadaceae</taxon>
        <taxon>Sphingobium</taxon>
    </lineage>
</organism>
<name>A0ABR6NGX4_9SPHN</name>
<protein>
    <submittedName>
        <fullName evidence="3">Conjugative transfer signal peptidase TraF</fullName>
    </submittedName>
</protein>
<evidence type="ECO:0000313" key="3">
    <source>
        <dbReference type="EMBL" id="MBB5986538.1"/>
    </source>
</evidence>
<keyword evidence="4" id="KW-1185">Reference proteome</keyword>
<dbReference type="InterPro" id="IPR019533">
    <property type="entry name" value="Peptidase_S26"/>
</dbReference>
<accession>A0ABR6NGX4</accession>
<keyword evidence="1" id="KW-0472">Membrane</keyword>
<sequence>MSGRGLSRWGDALRDARQRRRTLRHRAAILGIGVACLAATIALPPRPLLVWNTSASAPVGLYAVTAPERIRTGDMVIAWPPETARRLGAERRYIPFNVPLVKRVAAAPGDRVCASGSALSVNDRTIARRLTTDARGRPMPWWTGCVTLSDGALLLLMDNPASFDGRYFGPTQADGIIGKAHLLWRR</sequence>
<dbReference type="Gene3D" id="2.10.109.10">
    <property type="entry name" value="Umud Fragment, subunit A"/>
    <property type="match status" value="1"/>
</dbReference>
<gene>
    <name evidence="3" type="ORF">HNP60_002512</name>
</gene>
<dbReference type="EMBL" id="JACHKA010000001">
    <property type="protein sequence ID" value="MBB5986538.1"/>
    <property type="molecule type" value="Genomic_DNA"/>
</dbReference>
<evidence type="ECO:0000259" key="2">
    <source>
        <dbReference type="Pfam" id="PF10502"/>
    </source>
</evidence>
<evidence type="ECO:0000256" key="1">
    <source>
        <dbReference type="SAM" id="Phobius"/>
    </source>
</evidence>
<dbReference type="Pfam" id="PF10502">
    <property type="entry name" value="Peptidase_S26"/>
    <property type="match status" value="1"/>
</dbReference>
<feature type="domain" description="Peptidase S26" evidence="2">
    <location>
        <begin position="27"/>
        <end position="184"/>
    </location>
</feature>
<feature type="transmembrane region" description="Helical" evidence="1">
    <location>
        <begin position="27"/>
        <end position="44"/>
    </location>
</feature>
<reference evidence="3 4" key="1">
    <citation type="submission" date="2020-08" db="EMBL/GenBank/DDBJ databases">
        <title>Exploring microbial biodiversity for novel pathways involved in the catabolism of aromatic compounds derived from lignin.</title>
        <authorList>
            <person name="Elkins J."/>
        </authorList>
    </citation>
    <scope>NUCLEOTIDE SEQUENCE [LARGE SCALE GENOMIC DNA]</scope>
    <source>
        <strain evidence="3 4">B1D3A</strain>
    </source>
</reference>